<dbReference type="PANTHER" id="PTHR30124:SF0">
    <property type="entry name" value="MEMBRANE-BOUND LYTIC MUREIN TRANSGLYCOSYLASE A"/>
    <property type="match status" value="1"/>
</dbReference>
<dbReference type="PIRSF" id="PIRSF019422">
    <property type="entry name" value="MltA"/>
    <property type="match status" value="1"/>
</dbReference>
<reference evidence="7 8" key="1">
    <citation type="submission" date="2023-07" db="EMBL/GenBank/DDBJ databases">
        <title>Genomic Encyclopedia of Type Strains, Phase IV (KMG-IV): sequencing the most valuable type-strain genomes for metagenomic binning, comparative biology and taxonomic classification.</title>
        <authorList>
            <person name="Goeker M."/>
        </authorList>
    </citation>
    <scope>NUCLEOTIDE SEQUENCE [LARGE SCALE GENOMIC DNA]</scope>
    <source>
        <strain evidence="7 8">DSM 19619</strain>
    </source>
</reference>
<dbReference type="EMBL" id="JAUSVX010000012">
    <property type="protein sequence ID" value="MDQ0472526.1"/>
    <property type="molecule type" value="Genomic_DNA"/>
</dbReference>
<gene>
    <name evidence="7" type="ORF">QO011_005555</name>
</gene>
<evidence type="ECO:0000256" key="2">
    <source>
        <dbReference type="ARBA" id="ARBA00012587"/>
    </source>
</evidence>
<dbReference type="InterPro" id="IPR036908">
    <property type="entry name" value="RlpA-like_sf"/>
</dbReference>
<keyword evidence="4" id="KW-0961">Cell wall biogenesis/degradation</keyword>
<dbReference type="EC" id="4.2.2.n1" evidence="2"/>
<dbReference type="RefSeq" id="WP_307279468.1">
    <property type="nucleotide sequence ID" value="NZ_JAUSVX010000012.1"/>
</dbReference>
<dbReference type="Gene3D" id="2.40.40.10">
    <property type="entry name" value="RlpA-like domain"/>
    <property type="match status" value="1"/>
</dbReference>
<dbReference type="CDD" id="cd14668">
    <property type="entry name" value="mlta_B"/>
    <property type="match status" value="1"/>
</dbReference>
<sequence>MSGLAAAGPAAGAAPDVAGAAPVVTGAGVEPVAFADLPGWAADDHGQAWRAWMASCRASAGKAAPSRAGRPAPARLAALCRAGLRAGVRDAAAARRFFQRHFAAFRITPEGGAGFFTGYYEPEVVGSLTRSARFATPLYGRPADLVTFDQGKAPAGLEGYAAARRTAAGGLEPYPDRAAIEDGALDGQGLERAFLADPIDRFFMQVQGSGRLRLPDGRVLRLAYDGRNGQPYTAIGRIAADRSGVPRSSMTMDVLRAWLAEDAGRARTVMRENRSFVFFRIATELDPALGPIGGEGVPLTPLRSLAVDRAVWPYGLPVYVDAELPGAGGAVEPFRHLMIAQDTGSAIVGPARGDIFFGPGEAAGARAGLTRHPGSFVVLWPKAAAGRR</sequence>
<dbReference type="InterPro" id="IPR026044">
    <property type="entry name" value="MltA"/>
</dbReference>
<organism evidence="7 8">
    <name type="scientific">Labrys wisconsinensis</name>
    <dbReference type="NCBI Taxonomy" id="425677"/>
    <lineage>
        <taxon>Bacteria</taxon>
        <taxon>Pseudomonadati</taxon>
        <taxon>Pseudomonadota</taxon>
        <taxon>Alphaproteobacteria</taxon>
        <taxon>Hyphomicrobiales</taxon>
        <taxon>Xanthobacteraceae</taxon>
        <taxon>Labrys</taxon>
    </lineage>
</organism>
<keyword evidence="8" id="KW-1185">Reference proteome</keyword>
<dbReference type="CDD" id="cd14485">
    <property type="entry name" value="mltA_like_LT_A"/>
    <property type="match status" value="1"/>
</dbReference>
<evidence type="ECO:0000313" key="7">
    <source>
        <dbReference type="EMBL" id="MDQ0472526.1"/>
    </source>
</evidence>
<evidence type="ECO:0000256" key="1">
    <source>
        <dbReference type="ARBA" id="ARBA00001420"/>
    </source>
</evidence>
<dbReference type="SUPFAM" id="SSF50685">
    <property type="entry name" value="Barwin-like endoglucanases"/>
    <property type="match status" value="1"/>
</dbReference>
<evidence type="ECO:0000256" key="5">
    <source>
        <dbReference type="ARBA" id="ARBA00030918"/>
    </source>
</evidence>
<evidence type="ECO:0000256" key="4">
    <source>
        <dbReference type="ARBA" id="ARBA00023316"/>
    </source>
</evidence>
<protein>
    <recommendedName>
        <fullName evidence="2">peptidoglycan lytic exotransglycosylase</fullName>
        <ecNumber evidence="2">4.2.2.n1</ecNumber>
    </recommendedName>
    <alternativeName>
        <fullName evidence="5">Murein hydrolase A</fullName>
    </alternativeName>
</protein>
<feature type="domain" description="Lytic transglycosylase MltA" evidence="6">
    <location>
        <begin position="123"/>
        <end position="280"/>
    </location>
</feature>
<dbReference type="Pfam" id="PF06725">
    <property type="entry name" value="3D"/>
    <property type="match status" value="1"/>
</dbReference>
<keyword evidence="3" id="KW-0456">Lyase</keyword>
<accession>A0ABU0JE19</accession>
<name>A0ABU0JE19_9HYPH</name>
<dbReference type="InterPro" id="IPR005300">
    <property type="entry name" value="MltA_B"/>
</dbReference>
<dbReference type="Proteomes" id="UP001242480">
    <property type="component" value="Unassembled WGS sequence"/>
</dbReference>
<comment type="catalytic activity">
    <reaction evidence="1">
        <text>Exolytic cleavage of the (1-&gt;4)-beta-glycosidic linkage between N-acetylmuramic acid (MurNAc) and N-acetylglucosamine (GlcNAc) residues in peptidoglycan, from either the reducing or the non-reducing ends of the peptidoglycan chains, with concomitant formation of a 1,6-anhydrobond in the MurNAc residue.</text>
        <dbReference type="EC" id="4.2.2.n1"/>
    </reaction>
</comment>
<evidence type="ECO:0000313" key="8">
    <source>
        <dbReference type="Proteomes" id="UP001242480"/>
    </source>
</evidence>
<proteinExistence type="predicted"/>
<dbReference type="SMART" id="SM00925">
    <property type="entry name" value="MltA"/>
    <property type="match status" value="1"/>
</dbReference>
<evidence type="ECO:0000256" key="3">
    <source>
        <dbReference type="ARBA" id="ARBA00023239"/>
    </source>
</evidence>
<dbReference type="InterPro" id="IPR010611">
    <property type="entry name" value="3D_dom"/>
</dbReference>
<comment type="caution">
    <text evidence="7">The sequence shown here is derived from an EMBL/GenBank/DDBJ whole genome shotgun (WGS) entry which is preliminary data.</text>
</comment>
<dbReference type="PANTHER" id="PTHR30124">
    <property type="entry name" value="MEMBRANE-BOUND LYTIC MUREIN TRANSGLYCOSYLASE A"/>
    <property type="match status" value="1"/>
</dbReference>
<evidence type="ECO:0000259" key="6">
    <source>
        <dbReference type="SMART" id="SM00925"/>
    </source>
</evidence>
<dbReference type="Gene3D" id="2.40.240.50">
    <property type="entry name" value="Barwin-like endoglucanases"/>
    <property type="match status" value="1"/>
</dbReference>
<dbReference type="Pfam" id="PF03562">
    <property type="entry name" value="MltA"/>
    <property type="match status" value="1"/>
</dbReference>